<dbReference type="EMBL" id="CM007648">
    <property type="protein sequence ID" value="ONM24704.1"/>
    <property type="molecule type" value="Genomic_DNA"/>
</dbReference>
<evidence type="ECO:0000313" key="1">
    <source>
        <dbReference type="EMBL" id="ONM24704.1"/>
    </source>
</evidence>
<name>A0A1D6EZL9_MAIZE</name>
<proteinExistence type="predicted"/>
<sequence>MFVSFPKETSPFIDRVDYPFGEVHGEHKIDWDRGKNNLNHHKTTNSAMSVAFHPGNLSATLSIKGSNSALVGFRIERGSSK</sequence>
<accession>A0A1D6EZL9</accession>
<dbReference type="AlphaFoldDB" id="A0A1D6EZL9"/>
<reference evidence="1" key="1">
    <citation type="submission" date="2015-12" db="EMBL/GenBank/DDBJ databases">
        <title>Update maize B73 reference genome by single molecule sequencing technologies.</title>
        <authorList>
            <consortium name="Maize Genome Sequencing Project"/>
            <person name="Ware D."/>
        </authorList>
    </citation>
    <scope>NUCLEOTIDE SEQUENCE [LARGE SCALE GENOMIC DNA]</scope>
    <source>
        <tissue evidence="1">Seedling</tissue>
    </source>
</reference>
<protein>
    <submittedName>
        <fullName evidence="1">Uncharacterized protein</fullName>
    </submittedName>
</protein>
<organism evidence="1">
    <name type="scientific">Zea mays</name>
    <name type="common">Maize</name>
    <dbReference type="NCBI Taxonomy" id="4577"/>
    <lineage>
        <taxon>Eukaryota</taxon>
        <taxon>Viridiplantae</taxon>
        <taxon>Streptophyta</taxon>
        <taxon>Embryophyta</taxon>
        <taxon>Tracheophyta</taxon>
        <taxon>Spermatophyta</taxon>
        <taxon>Magnoliopsida</taxon>
        <taxon>Liliopsida</taxon>
        <taxon>Poales</taxon>
        <taxon>Poaceae</taxon>
        <taxon>PACMAD clade</taxon>
        <taxon>Panicoideae</taxon>
        <taxon>Andropogonodae</taxon>
        <taxon>Andropogoneae</taxon>
        <taxon>Tripsacinae</taxon>
        <taxon>Zea</taxon>
    </lineage>
</organism>
<gene>
    <name evidence="1" type="ORF">ZEAMMB73_Zm00001d006681</name>
</gene>